<dbReference type="InterPro" id="IPR010918">
    <property type="entry name" value="PurM-like_C_dom"/>
</dbReference>
<evidence type="ECO:0000256" key="4">
    <source>
        <dbReference type="ARBA" id="ARBA00022741"/>
    </source>
</evidence>
<feature type="domain" description="PurM-like N-terminal" evidence="6">
    <location>
        <begin position="14"/>
        <end position="107"/>
    </location>
</feature>
<dbReference type="UniPathway" id="UPA00074">
    <property type="reaction ID" value="UER00129"/>
</dbReference>
<comment type="caution">
    <text evidence="8">The sequence shown here is derived from an EMBL/GenBank/DDBJ whole genome shotgun (WGS) entry which is preliminary data.</text>
</comment>
<dbReference type="PANTHER" id="PTHR10520:SF12">
    <property type="entry name" value="TRIFUNCTIONAL PURINE BIOSYNTHETIC PROTEIN ADENOSINE-3"/>
    <property type="match status" value="1"/>
</dbReference>
<keyword evidence="4" id="KW-0547">Nucleotide-binding</keyword>
<dbReference type="Proteomes" id="UP000272051">
    <property type="component" value="Unassembled WGS sequence"/>
</dbReference>
<dbReference type="GO" id="GO:0004637">
    <property type="term" value="F:phosphoribosylamine-glycine ligase activity"/>
    <property type="evidence" value="ECO:0007669"/>
    <property type="project" value="TreeGrafter"/>
</dbReference>
<accession>A0A497EVW2</accession>
<evidence type="ECO:0000259" key="7">
    <source>
        <dbReference type="Pfam" id="PF02769"/>
    </source>
</evidence>
<keyword evidence="5" id="KW-0067">ATP-binding</keyword>
<gene>
    <name evidence="8" type="ORF">DRJ33_06480</name>
</gene>
<evidence type="ECO:0000256" key="5">
    <source>
        <dbReference type="ARBA" id="ARBA00022840"/>
    </source>
</evidence>
<dbReference type="InterPro" id="IPR036676">
    <property type="entry name" value="PurM-like_C_sf"/>
</dbReference>
<evidence type="ECO:0000259" key="6">
    <source>
        <dbReference type="Pfam" id="PF00586"/>
    </source>
</evidence>
<dbReference type="GO" id="GO:0005524">
    <property type="term" value="F:ATP binding"/>
    <property type="evidence" value="ECO:0007669"/>
    <property type="project" value="UniProtKB-KW"/>
</dbReference>
<dbReference type="SUPFAM" id="SSF56042">
    <property type="entry name" value="PurM C-terminal domain-like"/>
    <property type="match status" value="1"/>
</dbReference>
<name>A0A497EVW2_9CREN</name>
<protein>
    <recommendedName>
        <fullName evidence="2">phosphoribosylformylglycinamidine cyclo-ligase</fullName>
        <ecNumber evidence="2">6.3.3.1</ecNumber>
    </recommendedName>
</protein>
<dbReference type="Pfam" id="PF00586">
    <property type="entry name" value="AIRS"/>
    <property type="match status" value="1"/>
</dbReference>
<dbReference type="SUPFAM" id="SSF55326">
    <property type="entry name" value="PurM N-terminal domain-like"/>
    <property type="match status" value="1"/>
</dbReference>
<dbReference type="GO" id="GO:0004641">
    <property type="term" value="F:phosphoribosylformylglycinamidine cyclo-ligase activity"/>
    <property type="evidence" value="ECO:0007669"/>
    <property type="project" value="UniProtKB-EC"/>
</dbReference>
<evidence type="ECO:0000256" key="1">
    <source>
        <dbReference type="ARBA" id="ARBA00004686"/>
    </source>
</evidence>
<dbReference type="Gene3D" id="3.30.1330.10">
    <property type="entry name" value="PurM-like, N-terminal domain"/>
    <property type="match status" value="1"/>
</dbReference>
<dbReference type="GO" id="GO:0046084">
    <property type="term" value="P:adenine biosynthetic process"/>
    <property type="evidence" value="ECO:0007669"/>
    <property type="project" value="TreeGrafter"/>
</dbReference>
<dbReference type="PANTHER" id="PTHR10520">
    <property type="entry name" value="TRIFUNCTIONAL PURINE BIOSYNTHETIC PROTEIN ADENOSINE-3-RELATED"/>
    <property type="match status" value="1"/>
</dbReference>
<evidence type="ECO:0000256" key="2">
    <source>
        <dbReference type="ARBA" id="ARBA00013047"/>
    </source>
</evidence>
<evidence type="ECO:0000256" key="3">
    <source>
        <dbReference type="ARBA" id="ARBA00022598"/>
    </source>
</evidence>
<proteinExistence type="predicted"/>
<reference evidence="8 9" key="1">
    <citation type="submission" date="2018-06" db="EMBL/GenBank/DDBJ databases">
        <title>Extensive metabolic versatility and redundancy in microbially diverse, dynamic hydrothermal sediments.</title>
        <authorList>
            <person name="Dombrowski N."/>
            <person name="Teske A."/>
            <person name="Baker B.J."/>
        </authorList>
    </citation>
    <scope>NUCLEOTIDE SEQUENCE [LARGE SCALE GENOMIC DNA]</scope>
    <source>
        <strain evidence="8">B34_G17</strain>
    </source>
</reference>
<dbReference type="EC" id="6.3.3.1" evidence="2"/>
<sequence>YLCYKETGEIGWFKELAQDVVAMNVDDVMTLGAKPILFADYIAINTFKLPRAEVLQVLSQGFNEVLNLLKNLTSHLNFKVSPIFAGGETADIPDQVRTLDVVGAVFAKVDLNKAITCEKITEGDVIIGLRSDGKAKFENKHNSGLMCNGITLARHVLLSKEYELKYPEISEPSKRGYHGKFRLTDYLDEVEMTLAEALSSPTRIYAPIIAEILDKAWGDVKGMVHITGGGLTKILRIGANLRYVKDALPPTPPIFKVIQREGRVSWEEMFSVFNMGVGFEIIATKSVVDEVIDVVEKWGIEAQVIGHVEKSSYSSNELIIKSVYGDFYYTRIT</sequence>
<comment type="pathway">
    <text evidence="1">Purine metabolism; IMP biosynthesis via de novo pathway; 5-amino-1-(5-phospho-D-ribosyl)imidazole from N(2)-formyl-N(1)-(5-phospho-D-ribosyl)glycinamide: step 2/2.</text>
</comment>
<feature type="non-terminal residue" evidence="8">
    <location>
        <position position="1"/>
    </location>
</feature>
<organism evidence="8 9">
    <name type="scientific">Thermoproteota archaeon</name>
    <dbReference type="NCBI Taxonomy" id="2056631"/>
    <lineage>
        <taxon>Archaea</taxon>
        <taxon>Thermoproteota</taxon>
    </lineage>
</organism>
<evidence type="ECO:0000313" key="9">
    <source>
        <dbReference type="Proteomes" id="UP000272051"/>
    </source>
</evidence>
<dbReference type="Pfam" id="PF02769">
    <property type="entry name" value="AIRS_C"/>
    <property type="match status" value="1"/>
</dbReference>
<dbReference type="InterPro" id="IPR004733">
    <property type="entry name" value="PurM_cligase"/>
</dbReference>
<keyword evidence="3" id="KW-0436">Ligase</keyword>
<dbReference type="GO" id="GO:0005829">
    <property type="term" value="C:cytosol"/>
    <property type="evidence" value="ECO:0007669"/>
    <property type="project" value="TreeGrafter"/>
</dbReference>
<evidence type="ECO:0000313" key="8">
    <source>
        <dbReference type="EMBL" id="RLE51121.1"/>
    </source>
</evidence>
<feature type="domain" description="PurM-like C-terminal" evidence="7">
    <location>
        <begin position="122"/>
        <end position="312"/>
    </location>
</feature>
<dbReference type="EMBL" id="QMQX01000130">
    <property type="protein sequence ID" value="RLE51121.1"/>
    <property type="molecule type" value="Genomic_DNA"/>
</dbReference>
<dbReference type="Gene3D" id="3.90.650.10">
    <property type="entry name" value="PurM-like C-terminal domain"/>
    <property type="match status" value="1"/>
</dbReference>
<dbReference type="AlphaFoldDB" id="A0A497EVW2"/>
<dbReference type="InterPro" id="IPR036921">
    <property type="entry name" value="PurM-like_N_sf"/>
</dbReference>
<dbReference type="GO" id="GO:0006189">
    <property type="term" value="P:'de novo' IMP biosynthetic process"/>
    <property type="evidence" value="ECO:0007669"/>
    <property type="project" value="UniProtKB-UniPathway"/>
</dbReference>
<dbReference type="InterPro" id="IPR016188">
    <property type="entry name" value="PurM-like_N"/>
</dbReference>